<protein>
    <submittedName>
        <fullName evidence="1">Uncharacterized protein</fullName>
    </submittedName>
</protein>
<gene>
    <name evidence="1" type="ORF">FGIG_05985</name>
</gene>
<proteinExistence type="predicted"/>
<accession>A0A504YKQ6</accession>
<dbReference type="Proteomes" id="UP000316759">
    <property type="component" value="Unassembled WGS sequence"/>
</dbReference>
<sequence length="122" mass="13519">MEMEKRASPTRRSLLSDTTGTNRQLCHPCAIGTTQYIWPDTSVWQSFNLVSMDRGHCVWDCSVLSLYSLIRISSVLAVGSWQLTSVSRSVSQSDQVSQFSQSASHSDLSILGSSLICSRWSV</sequence>
<dbReference type="EMBL" id="SUNJ01011842">
    <property type="protein sequence ID" value="TPP58577.1"/>
    <property type="molecule type" value="Genomic_DNA"/>
</dbReference>
<keyword evidence="2" id="KW-1185">Reference proteome</keyword>
<organism evidence="1 2">
    <name type="scientific">Fasciola gigantica</name>
    <name type="common">Giant liver fluke</name>
    <dbReference type="NCBI Taxonomy" id="46835"/>
    <lineage>
        <taxon>Eukaryota</taxon>
        <taxon>Metazoa</taxon>
        <taxon>Spiralia</taxon>
        <taxon>Lophotrochozoa</taxon>
        <taxon>Platyhelminthes</taxon>
        <taxon>Trematoda</taxon>
        <taxon>Digenea</taxon>
        <taxon>Plagiorchiida</taxon>
        <taxon>Echinostomata</taxon>
        <taxon>Echinostomatoidea</taxon>
        <taxon>Fasciolidae</taxon>
        <taxon>Fasciola</taxon>
    </lineage>
</organism>
<name>A0A504YKQ6_FASGI</name>
<evidence type="ECO:0000313" key="1">
    <source>
        <dbReference type="EMBL" id="TPP58577.1"/>
    </source>
</evidence>
<evidence type="ECO:0000313" key="2">
    <source>
        <dbReference type="Proteomes" id="UP000316759"/>
    </source>
</evidence>
<dbReference type="AlphaFoldDB" id="A0A504YKQ6"/>
<reference evidence="1 2" key="1">
    <citation type="submission" date="2019-04" db="EMBL/GenBank/DDBJ databases">
        <title>Annotation for the trematode Fasciola gigantica.</title>
        <authorList>
            <person name="Choi Y.-J."/>
        </authorList>
    </citation>
    <scope>NUCLEOTIDE SEQUENCE [LARGE SCALE GENOMIC DNA]</scope>
    <source>
        <strain evidence="1">Uganda_cow_1</strain>
    </source>
</reference>
<comment type="caution">
    <text evidence="1">The sequence shown here is derived from an EMBL/GenBank/DDBJ whole genome shotgun (WGS) entry which is preliminary data.</text>
</comment>